<dbReference type="RefSeq" id="WP_105867951.1">
    <property type="nucleotide sequence ID" value="NZ_PVLV01000093.1"/>
</dbReference>
<reference evidence="2 3" key="1">
    <citation type="submission" date="2018-03" db="EMBL/GenBank/DDBJ databases">
        <title>Novel Streptomyces sp. from soil.</title>
        <authorList>
            <person name="Tan G.Y.A."/>
            <person name="Lee Z.Y."/>
        </authorList>
    </citation>
    <scope>NUCLEOTIDE SEQUENCE [LARGE SCALE GENOMIC DNA]</scope>
    <source>
        <strain evidence="2 3">ST5x</strain>
    </source>
</reference>
<feature type="region of interest" description="Disordered" evidence="1">
    <location>
        <begin position="166"/>
        <end position="299"/>
    </location>
</feature>
<keyword evidence="3" id="KW-1185">Reference proteome</keyword>
<evidence type="ECO:0000256" key="1">
    <source>
        <dbReference type="SAM" id="MobiDB-lite"/>
    </source>
</evidence>
<name>A0A2S9PZT9_9ACTN</name>
<proteinExistence type="predicted"/>
<dbReference type="Proteomes" id="UP000239322">
    <property type="component" value="Unassembled WGS sequence"/>
</dbReference>
<comment type="caution">
    <text evidence="2">The sequence shown here is derived from an EMBL/GenBank/DDBJ whole genome shotgun (WGS) entry which is preliminary data.</text>
</comment>
<protein>
    <recommendedName>
        <fullName evidence="4">Integral membrane protein</fullName>
    </recommendedName>
</protein>
<organism evidence="2 3">
    <name type="scientific">Streptomyces solincola</name>
    <dbReference type="NCBI Taxonomy" id="2100817"/>
    <lineage>
        <taxon>Bacteria</taxon>
        <taxon>Bacillati</taxon>
        <taxon>Actinomycetota</taxon>
        <taxon>Actinomycetes</taxon>
        <taxon>Kitasatosporales</taxon>
        <taxon>Streptomycetaceae</taxon>
        <taxon>Streptomyces</taxon>
    </lineage>
</organism>
<dbReference type="OrthoDB" id="4311302at2"/>
<gene>
    <name evidence="2" type="ORF">C6N75_06855</name>
</gene>
<accession>A0A2S9PZT9</accession>
<dbReference type="AlphaFoldDB" id="A0A2S9PZT9"/>
<feature type="compositionally biased region" description="Low complexity" evidence="1">
    <location>
        <begin position="224"/>
        <end position="292"/>
    </location>
</feature>
<feature type="region of interest" description="Disordered" evidence="1">
    <location>
        <begin position="114"/>
        <end position="144"/>
    </location>
</feature>
<evidence type="ECO:0000313" key="2">
    <source>
        <dbReference type="EMBL" id="PRH79940.1"/>
    </source>
</evidence>
<dbReference type="EMBL" id="PVLV01000093">
    <property type="protein sequence ID" value="PRH79940.1"/>
    <property type="molecule type" value="Genomic_DNA"/>
</dbReference>
<evidence type="ECO:0000313" key="3">
    <source>
        <dbReference type="Proteomes" id="UP000239322"/>
    </source>
</evidence>
<feature type="compositionally biased region" description="Low complexity" evidence="1">
    <location>
        <begin position="182"/>
        <end position="214"/>
    </location>
</feature>
<evidence type="ECO:0008006" key="4">
    <source>
        <dbReference type="Google" id="ProtNLM"/>
    </source>
</evidence>
<sequence length="386" mass="37886">MAETGHLEADSDAEDALSVLTAALLTPAQFPTVLGDDYPEACAALGLEPHPEGYGLVFGQDGAGARWTVVVDDVSLVAVAIATWDCGMEYGLSPDERSMVAALPGWPLALAVAAPGLPDPHDPPPEPGAPEPLTPPDTSVWGPAQRRLGADDVARHWADWRAALSEDAAGTDSANPPPETAPPAEASAAAATGTARTTTGTARTSGPAAAEGPGAAAGAGAPVGRGAHAEPGTTAEAGTAAGPGSASEPGTTAGVGATVGPGTTEGPQADAGLGTATGAGTTSAPEATTGPGDAASGGSNVLGRVIEELRGYLVQPPPPGRVRSAFAPGGARALRADGPGWSLVARTDDMAFVLLDELPGKVVPLGRGPRLPGLLAALDTMAVRPA</sequence>
<feature type="compositionally biased region" description="Pro residues" evidence="1">
    <location>
        <begin position="125"/>
        <end position="135"/>
    </location>
</feature>